<reference evidence="1 2" key="1">
    <citation type="journal article" date="2023" name="Hortic Res">
        <title>Pangenome of water caltrop reveals structural variations and asymmetric subgenome divergence after allopolyploidization.</title>
        <authorList>
            <person name="Zhang X."/>
            <person name="Chen Y."/>
            <person name="Wang L."/>
            <person name="Yuan Y."/>
            <person name="Fang M."/>
            <person name="Shi L."/>
            <person name="Lu R."/>
            <person name="Comes H.P."/>
            <person name="Ma Y."/>
            <person name="Chen Y."/>
            <person name="Huang G."/>
            <person name="Zhou Y."/>
            <person name="Zheng Z."/>
            <person name="Qiu Y."/>
        </authorList>
    </citation>
    <scope>NUCLEOTIDE SEQUENCE [LARGE SCALE GENOMIC DNA]</scope>
    <source>
        <tissue evidence="1">Roots</tissue>
    </source>
</reference>
<comment type="caution">
    <text evidence="1">The sequence shown here is derived from an EMBL/GenBank/DDBJ whole genome shotgun (WGS) entry which is preliminary data.</text>
</comment>
<dbReference type="Proteomes" id="UP001345219">
    <property type="component" value="Chromosome 24"/>
</dbReference>
<dbReference type="EMBL" id="JAXIOK010000005">
    <property type="protein sequence ID" value="KAK4771491.1"/>
    <property type="molecule type" value="Genomic_DNA"/>
</dbReference>
<name>A0AAN7KQJ9_9MYRT</name>
<gene>
    <name evidence="1" type="ORF">SAY87_032023</name>
</gene>
<evidence type="ECO:0000313" key="1">
    <source>
        <dbReference type="EMBL" id="KAK4771491.1"/>
    </source>
</evidence>
<organism evidence="1 2">
    <name type="scientific">Trapa incisa</name>
    <dbReference type="NCBI Taxonomy" id="236973"/>
    <lineage>
        <taxon>Eukaryota</taxon>
        <taxon>Viridiplantae</taxon>
        <taxon>Streptophyta</taxon>
        <taxon>Embryophyta</taxon>
        <taxon>Tracheophyta</taxon>
        <taxon>Spermatophyta</taxon>
        <taxon>Magnoliopsida</taxon>
        <taxon>eudicotyledons</taxon>
        <taxon>Gunneridae</taxon>
        <taxon>Pentapetalae</taxon>
        <taxon>rosids</taxon>
        <taxon>malvids</taxon>
        <taxon>Myrtales</taxon>
        <taxon>Lythraceae</taxon>
        <taxon>Trapa</taxon>
    </lineage>
</organism>
<keyword evidence="2" id="KW-1185">Reference proteome</keyword>
<protein>
    <submittedName>
        <fullName evidence="1">Uncharacterized protein</fullName>
    </submittedName>
</protein>
<dbReference type="AlphaFoldDB" id="A0AAN7KQJ9"/>
<accession>A0AAN7KQJ9</accession>
<evidence type="ECO:0000313" key="2">
    <source>
        <dbReference type="Proteomes" id="UP001345219"/>
    </source>
</evidence>
<sequence>MNAEAVGSYGAWMALLGASGEFKKGKLNAWMAPSATYVAHFDLRTVLSRSVRRFRRRWATWEAPRPHYHGMARLMFVGALSKPWLIHIRHKKIRLMRWVQVANVEDLPYMKPFFSLGDRNEAEQMLCLHCNGYAYPTLSYPILPYPRLHPSSPSPSVCSVKIE</sequence>
<proteinExistence type="predicted"/>